<accession>A0A0A9ZII1</accession>
<reference evidence="2" key="1">
    <citation type="journal article" date="2014" name="PLoS ONE">
        <title>Transcriptome-Based Identification of ABC Transporters in the Western Tarnished Plant Bug Lygus hesperus.</title>
        <authorList>
            <person name="Hull J.J."/>
            <person name="Chaney K."/>
            <person name="Geib S.M."/>
            <person name="Fabrick J.A."/>
            <person name="Brent C.S."/>
            <person name="Walsh D."/>
            <person name="Lavine L.C."/>
        </authorList>
    </citation>
    <scope>NUCLEOTIDE SEQUENCE</scope>
</reference>
<reference evidence="3" key="3">
    <citation type="journal article" date="2016" name="Gigascience">
        <title>De novo construction of an expanded transcriptome assembly for the western tarnished plant bug, Lygus hesperus.</title>
        <authorList>
            <person name="Tassone E.E."/>
            <person name="Geib S.M."/>
            <person name="Hall B."/>
            <person name="Fabrick J.A."/>
            <person name="Brent C.S."/>
            <person name="Hull J.J."/>
        </authorList>
    </citation>
    <scope>NUCLEOTIDE SEQUENCE</scope>
</reference>
<evidence type="ECO:0000313" key="3">
    <source>
        <dbReference type="EMBL" id="JAQ14662.1"/>
    </source>
</evidence>
<feature type="region of interest" description="Disordered" evidence="1">
    <location>
        <begin position="99"/>
        <end position="129"/>
    </location>
</feature>
<feature type="compositionally biased region" description="Polar residues" evidence="1">
    <location>
        <begin position="103"/>
        <end position="119"/>
    </location>
</feature>
<sequence>MYCLTGVTYVSREEAATLQQQGNISTAESPNTRSAIVKEGDFVTGTVSGVRGGALAGIRLTTSRGLRAFIAAADIEEEALRVELLEYVSYLEQVHEARLQARHGNNNQGYDSHTTQPGSLSLPPRQSPP</sequence>
<dbReference type="EMBL" id="GDHC01003967">
    <property type="protein sequence ID" value="JAQ14662.1"/>
    <property type="molecule type" value="Transcribed_RNA"/>
</dbReference>
<evidence type="ECO:0000256" key="1">
    <source>
        <dbReference type="SAM" id="MobiDB-lite"/>
    </source>
</evidence>
<reference evidence="2" key="2">
    <citation type="submission" date="2014-07" db="EMBL/GenBank/DDBJ databases">
        <authorList>
            <person name="Hull J."/>
        </authorList>
    </citation>
    <scope>NUCLEOTIDE SEQUENCE</scope>
</reference>
<proteinExistence type="predicted"/>
<dbReference type="AlphaFoldDB" id="A0A0A9ZII1"/>
<evidence type="ECO:0000313" key="2">
    <source>
        <dbReference type="EMBL" id="JAG42780.1"/>
    </source>
</evidence>
<gene>
    <name evidence="2" type="primary">Lrba</name>
    <name evidence="2" type="ORF">CM83_19379</name>
    <name evidence="3" type="ORF">g.5032</name>
</gene>
<name>A0A0A9ZII1_LYGHE</name>
<dbReference type="EMBL" id="GBHO01000824">
    <property type="protein sequence ID" value="JAG42780.1"/>
    <property type="molecule type" value="Transcribed_RNA"/>
</dbReference>
<organism evidence="2">
    <name type="scientific">Lygus hesperus</name>
    <name type="common">Western plant bug</name>
    <dbReference type="NCBI Taxonomy" id="30085"/>
    <lineage>
        <taxon>Eukaryota</taxon>
        <taxon>Metazoa</taxon>
        <taxon>Ecdysozoa</taxon>
        <taxon>Arthropoda</taxon>
        <taxon>Hexapoda</taxon>
        <taxon>Insecta</taxon>
        <taxon>Pterygota</taxon>
        <taxon>Neoptera</taxon>
        <taxon>Paraneoptera</taxon>
        <taxon>Hemiptera</taxon>
        <taxon>Heteroptera</taxon>
        <taxon>Panheteroptera</taxon>
        <taxon>Cimicomorpha</taxon>
        <taxon>Miridae</taxon>
        <taxon>Mirini</taxon>
        <taxon>Lygus</taxon>
    </lineage>
</organism>
<protein>
    <submittedName>
        <fullName evidence="2">Lipopolysaccharide-responsive and beige-like anchor protein</fullName>
    </submittedName>
</protein>